<proteinExistence type="predicted"/>
<accession>E4WW71</accession>
<keyword evidence="2" id="KW-1185">Reference proteome</keyword>
<protein>
    <submittedName>
        <fullName evidence="1">Uncharacterized protein</fullName>
    </submittedName>
</protein>
<evidence type="ECO:0000313" key="1">
    <source>
        <dbReference type="EMBL" id="CBY21374.1"/>
    </source>
</evidence>
<sequence length="128" mass="15065">MIAYKIPRKNAKFTLHLMLALGQHLPRRVEARARDLRRHVTFFARDLRASFISSTITKRRFGGQLQRVIRPVFIAFWTSYCSSSPDTSERPCITAERRNRTKLDGNLPKRARSRFYREPVAEDFPELE</sequence>
<evidence type="ECO:0000313" key="2">
    <source>
        <dbReference type="Proteomes" id="UP000001307"/>
    </source>
</evidence>
<name>E4WW71_OIKDI</name>
<dbReference type="AlphaFoldDB" id="E4WW71"/>
<gene>
    <name evidence="1" type="ORF">GSOID_T00009137001</name>
</gene>
<dbReference type="EMBL" id="FN653017">
    <property type="protein sequence ID" value="CBY21374.1"/>
    <property type="molecule type" value="Genomic_DNA"/>
</dbReference>
<dbReference type="InParanoid" id="E4WW71"/>
<reference evidence="1" key="1">
    <citation type="journal article" date="2010" name="Science">
        <title>Plasticity of animal genome architecture unmasked by rapid evolution of a pelagic tunicate.</title>
        <authorList>
            <person name="Denoeud F."/>
            <person name="Henriet S."/>
            <person name="Mungpakdee S."/>
            <person name="Aury J.M."/>
            <person name="Da Silva C."/>
            <person name="Brinkmann H."/>
            <person name="Mikhaleva J."/>
            <person name="Olsen L.C."/>
            <person name="Jubin C."/>
            <person name="Canestro C."/>
            <person name="Bouquet J.M."/>
            <person name="Danks G."/>
            <person name="Poulain J."/>
            <person name="Campsteijn C."/>
            <person name="Adamski M."/>
            <person name="Cross I."/>
            <person name="Yadetie F."/>
            <person name="Muffato M."/>
            <person name="Louis A."/>
            <person name="Butcher S."/>
            <person name="Tsagkogeorga G."/>
            <person name="Konrad A."/>
            <person name="Singh S."/>
            <person name="Jensen M.F."/>
            <person name="Cong E.H."/>
            <person name="Eikeseth-Otteraa H."/>
            <person name="Noel B."/>
            <person name="Anthouard V."/>
            <person name="Porcel B.M."/>
            <person name="Kachouri-Lafond R."/>
            <person name="Nishino A."/>
            <person name="Ugolini M."/>
            <person name="Chourrout P."/>
            <person name="Nishida H."/>
            <person name="Aasland R."/>
            <person name="Huzurbazar S."/>
            <person name="Westhof E."/>
            <person name="Delsuc F."/>
            <person name="Lehrach H."/>
            <person name="Reinhardt R."/>
            <person name="Weissenbach J."/>
            <person name="Roy S.W."/>
            <person name="Artiguenave F."/>
            <person name="Postlethwait J.H."/>
            <person name="Manak J.R."/>
            <person name="Thompson E.M."/>
            <person name="Jaillon O."/>
            <person name="Du Pasquier L."/>
            <person name="Boudinot P."/>
            <person name="Liberles D.A."/>
            <person name="Volff J.N."/>
            <person name="Philippe H."/>
            <person name="Lenhard B."/>
            <person name="Roest Crollius H."/>
            <person name="Wincker P."/>
            <person name="Chourrout D."/>
        </authorList>
    </citation>
    <scope>NUCLEOTIDE SEQUENCE [LARGE SCALE GENOMIC DNA]</scope>
</reference>
<dbReference type="Proteomes" id="UP000001307">
    <property type="component" value="Unassembled WGS sequence"/>
</dbReference>
<organism evidence="1">
    <name type="scientific">Oikopleura dioica</name>
    <name type="common">Tunicate</name>
    <dbReference type="NCBI Taxonomy" id="34765"/>
    <lineage>
        <taxon>Eukaryota</taxon>
        <taxon>Metazoa</taxon>
        <taxon>Chordata</taxon>
        <taxon>Tunicata</taxon>
        <taxon>Appendicularia</taxon>
        <taxon>Copelata</taxon>
        <taxon>Oikopleuridae</taxon>
        <taxon>Oikopleura</taxon>
    </lineage>
</organism>